<proteinExistence type="predicted"/>
<organism evidence="1 2">
    <name type="scientific">Moumouvirus goulette</name>
    <dbReference type="NCBI Taxonomy" id="1247379"/>
    <lineage>
        <taxon>Viruses</taxon>
        <taxon>Varidnaviria</taxon>
        <taxon>Bamfordvirae</taxon>
        <taxon>Nucleocytoviricota</taxon>
        <taxon>Megaviricetes</taxon>
        <taxon>Imitervirales</taxon>
        <taxon>Mimiviridae</taxon>
        <taxon>Megamimivirinae</taxon>
        <taxon>Moumouvirus</taxon>
        <taxon>Moumouvirus goulettemassiliense</taxon>
    </lineage>
</organism>
<evidence type="ECO:0000313" key="2">
    <source>
        <dbReference type="Proteomes" id="UP000241071"/>
    </source>
</evidence>
<protein>
    <submittedName>
        <fullName evidence="1">Uncharacterized protein</fullName>
    </submittedName>
</protein>
<reference evidence="1 2" key="1">
    <citation type="submission" date="2012-10" db="EMBL/GenBank/DDBJ databases">
        <title>Complete genome sequence of Moumouvirus goulette.</title>
        <authorList>
            <person name="Fournous G."/>
            <person name="Bougalmi M."/>
            <person name="Colson P."/>
        </authorList>
    </citation>
    <scope>NUCLEOTIDE SEQUENCE [LARGE SCALE GENOMIC DNA]</scope>
</reference>
<accession>M1PAJ7</accession>
<evidence type="ECO:0000313" key="1">
    <source>
        <dbReference type="EMBL" id="AGF84879.1"/>
    </source>
</evidence>
<dbReference type="EMBL" id="KC008572">
    <property type="protein sequence ID" value="AGF84879.1"/>
    <property type="molecule type" value="Genomic_DNA"/>
</dbReference>
<name>M1PAJ7_9VIRU</name>
<sequence>MAYWGTQNWKYIHENINGHDSIENKIKCPKCKYIMAKTKPIILQNGLIVCGNCKFITNIEQITNVVLELFETQN</sequence>
<keyword evidence="2" id="KW-1185">Reference proteome</keyword>
<dbReference type="Proteomes" id="UP000241071">
    <property type="component" value="Segment"/>
</dbReference>
<gene>
    <name evidence="1" type="ORF">glt_00070</name>
</gene>